<evidence type="ECO:0000256" key="1">
    <source>
        <dbReference type="SAM" id="Phobius"/>
    </source>
</evidence>
<evidence type="ECO:0000313" key="2">
    <source>
        <dbReference type="EMBL" id="HJC23264.1"/>
    </source>
</evidence>
<dbReference type="EMBL" id="DWWS01000021">
    <property type="protein sequence ID" value="HJC23264.1"/>
    <property type="molecule type" value="Genomic_DNA"/>
</dbReference>
<comment type="caution">
    <text evidence="2">The sequence shown here is derived from an EMBL/GenBank/DDBJ whole genome shotgun (WGS) entry which is preliminary data.</text>
</comment>
<feature type="transmembrane region" description="Helical" evidence="1">
    <location>
        <begin position="12"/>
        <end position="29"/>
    </location>
</feature>
<keyword evidence="1" id="KW-1133">Transmembrane helix</keyword>
<dbReference type="NCBIfam" id="TIGR02893">
    <property type="entry name" value="spore_yabQ"/>
    <property type="match status" value="1"/>
</dbReference>
<keyword evidence="1" id="KW-0472">Membrane</keyword>
<reference evidence="2" key="1">
    <citation type="journal article" date="2021" name="PeerJ">
        <title>Extensive microbial diversity within the chicken gut microbiome revealed by metagenomics and culture.</title>
        <authorList>
            <person name="Gilroy R."/>
            <person name="Ravi A."/>
            <person name="Getino M."/>
            <person name="Pursley I."/>
            <person name="Horton D.L."/>
            <person name="Alikhan N.F."/>
            <person name="Baker D."/>
            <person name="Gharbi K."/>
            <person name="Hall N."/>
            <person name="Watson M."/>
            <person name="Adriaenssens E.M."/>
            <person name="Foster-Nyarko E."/>
            <person name="Jarju S."/>
            <person name="Secka A."/>
            <person name="Antonio M."/>
            <person name="Oren A."/>
            <person name="Chaudhuri R.R."/>
            <person name="La Ragione R."/>
            <person name="Hildebrand F."/>
            <person name="Pallen M.J."/>
        </authorList>
    </citation>
    <scope>NUCLEOTIDE SEQUENCE</scope>
    <source>
        <strain evidence="2">USAMLcec2-132</strain>
    </source>
</reference>
<evidence type="ECO:0000313" key="3">
    <source>
        <dbReference type="Proteomes" id="UP000823891"/>
    </source>
</evidence>
<sequence length="187" mass="21916">MSSQIAGEGWFMLHSFLLGAFITFCYDIFRILRRIIPHGIFWISLEDLIFWVMATGGIFYLLYYENNGMFRWFAVISAAAGMLLYKKTLSLGFVSLVSGAVNGTLRFLRKILWRLTAPARRFLRWSKRIAARSARRAAVELRVRSRELRRRLSSRKISLRKLNSRLTAWKKALKIKCTGWKKKRCDQ</sequence>
<gene>
    <name evidence="2" type="ORF">H9761_06125</name>
</gene>
<keyword evidence="1" id="KW-0812">Transmembrane</keyword>
<dbReference type="AlphaFoldDB" id="A0A9D2SNV8"/>
<organism evidence="2 3">
    <name type="scientific">Candidatus Eisenbergiella merdavium</name>
    <dbReference type="NCBI Taxonomy" id="2838551"/>
    <lineage>
        <taxon>Bacteria</taxon>
        <taxon>Bacillati</taxon>
        <taxon>Bacillota</taxon>
        <taxon>Clostridia</taxon>
        <taxon>Lachnospirales</taxon>
        <taxon>Lachnospiraceae</taxon>
        <taxon>Eisenbergiella</taxon>
    </lineage>
</organism>
<name>A0A9D2SNV8_9FIRM</name>
<protein>
    <submittedName>
        <fullName evidence="2">Spore cortex biosynthesis protein YabQ</fullName>
    </submittedName>
</protein>
<dbReference type="InterPro" id="IPR019074">
    <property type="entry name" value="YabQ"/>
</dbReference>
<accession>A0A9D2SNV8</accession>
<dbReference type="Pfam" id="PF09578">
    <property type="entry name" value="Spore_YabQ"/>
    <property type="match status" value="1"/>
</dbReference>
<feature type="transmembrane region" description="Helical" evidence="1">
    <location>
        <begin position="41"/>
        <end position="63"/>
    </location>
</feature>
<proteinExistence type="predicted"/>
<reference evidence="2" key="2">
    <citation type="submission" date="2021-04" db="EMBL/GenBank/DDBJ databases">
        <authorList>
            <person name="Gilroy R."/>
        </authorList>
    </citation>
    <scope>NUCLEOTIDE SEQUENCE</scope>
    <source>
        <strain evidence="2">USAMLcec2-132</strain>
    </source>
</reference>
<dbReference type="Proteomes" id="UP000823891">
    <property type="component" value="Unassembled WGS sequence"/>
</dbReference>